<protein>
    <submittedName>
        <fullName evidence="10">Amino acid ABC transporter permease</fullName>
    </submittedName>
</protein>
<dbReference type="PANTHER" id="PTHR30614">
    <property type="entry name" value="MEMBRANE COMPONENT OF AMINO ACID ABC TRANSPORTER"/>
    <property type="match status" value="1"/>
</dbReference>
<dbReference type="Pfam" id="PF00528">
    <property type="entry name" value="BPD_transp_1"/>
    <property type="match status" value="1"/>
</dbReference>
<proteinExistence type="inferred from homology"/>
<dbReference type="InterPro" id="IPR035906">
    <property type="entry name" value="MetI-like_sf"/>
</dbReference>
<sequence>MSDFLADSVSWLPDLLRGLGHSLWLTFVSLLLGLPLGLVLGYVTERTTSRPLRWLLVAVIELARGLPALVVLYLIYYGLPSVEVVLSAFWSIIAAFTFSNAGYVSEIVRGAIRGIPAGQLEACQALGIGRARTFASVIAPQALRISTPSLVGYAAIVFQSTSLAVAVAEPELLNAAYNIGSITFQYLQVFIVAGALYAVVVIAASRFAGWLATRTQY</sequence>
<feature type="transmembrane region" description="Helical" evidence="8">
    <location>
        <begin position="55"/>
        <end position="78"/>
    </location>
</feature>
<comment type="subcellular location">
    <subcellularLocation>
        <location evidence="1 8">Cell membrane</location>
        <topology evidence="1 8">Multi-pass membrane protein</topology>
    </subcellularLocation>
</comment>
<keyword evidence="6 8" id="KW-1133">Transmembrane helix</keyword>
<dbReference type="RefSeq" id="WP_250826317.1">
    <property type="nucleotide sequence ID" value="NZ_JAMOIL010000003.1"/>
</dbReference>
<organism evidence="10 11">
    <name type="scientific">Nocardioides bruguierae</name>
    <dbReference type="NCBI Taxonomy" id="2945102"/>
    <lineage>
        <taxon>Bacteria</taxon>
        <taxon>Bacillati</taxon>
        <taxon>Actinomycetota</taxon>
        <taxon>Actinomycetes</taxon>
        <taxon>Propionibacteriales</taxon>
        <taxon>Nocardioidaceae</taxon>
        <taxon>Nocardioides</taxon>
    </lineage>
</organism>
<dbReference type="GO" id="GO:0006865">
    <property type="term" value="P:amino acid transport"/>
    <property type="evidence" value="ECO:0007669"/>
    <property type="project" value="UniProtKB-KW"/>
</dbReference>
<comment type="caution">
    <text evidence="10">The sequence shown here is derived from an EMBL/GenBank/DDBJ whole genome shotgun (WGS) entry which is preliminary data.</text>
</comment>
<dbReference type="InterPro" id="IPR010065">
    <property type="entry name" value="AA_ABC_transptr_permease_3TM"/>
</dbReference>
<keyword evidence="4 8" id="KW-0812">Transmembrane</keyword>
<dbReference type="PROSITE" id="PS50928">
    <property type="entry name" value="ABC_TM1"/>
    <property type="match status" value="1"/>
</dbReference>
<feature type="transmembrane region" description="Helical" evidence="8">
    <location>
        <begin position="84"/>
        <end position="104"/>
    </location>
</feature>
<keyword evidence="3" id="KW-1003">Cell membrane</keyword>
<evidence type="ECO:0000256" key="4">
    <source>
        <dbReference type="ARBA" id="ARBA00022692"/>
    </source>
</evidence>
<dbReference type="GO" id="GO:0022857">
    <property type="term" value="F:transmembrane transporter activity"/>
    <property type="evidence" value="ECO:0007669"/>
    <property type="project" value="InterPro"/>
</dbReference>
<keyword evidence="7 8" id="KW-0472">Membrane</keyword>
<feature type="domain" description="ABC transmembrane type-1" evidence="9">
    <location>
        <begin position="19"/>
        <end position="208"/>
    </location>
</feature>
<keyword evidence="5" id="KW-0029">Amino-acid transport</keyword>
<evidence type="ECO:0000313" key="10">
    <source>
        <dbReference type="EMBL" id="MCM0619500.1"/>
    </source>
</evidence>
<dbReference type="NCBIfam" id="TIGR01726">
    <property type="entry name" value="HEQRo_perm_3TM"/>
    <property type="match status" value="1"/>
</dbReference>
<dbReference type="AlphaFoldDB" id="A0A9X2D570"/>
<gene>
    <name evidence="10" type="ORF">M8330_04210</name>
</gene>
<dbReference type="CDD" id="cd06261">
    <property type="entry name" value="TM_PBP2"/>
    <property type="match status" value="1"/>
</dbReference>
<evidence type="ECO:0000256" key="1">
    <source>
        <dbReference type="ARBA" id="ARBA00004651"/>
    </source>
</evidence>
<dbReference type="EMBL" id="JAMOIL010000003">
    <property type="protein sequence ID" value="MCM0619500.1"/>
    <property type="molecule type" value="Genomic_DNA"/>
</dbReference>
<evidence type="ECO:0000256" key="3">
    <source>
        <dbReference type="ARBA" id="ARBA00022475"/>
    </source>
</evidence>
<evidence type="ECO:0000259" key="9">
    <source>
        <dbReference type="PROSITE" id="PS50928"/>
    </source>
</evidence>
<evidence type="ECO:0000256" key="7">
    <source>
        <dbReference type="ARBA" id="ARBA00023136"/>
    </source>
</evidence>
<dbReference type="PANTHER" id="PTHR30614:SF0">
    <property type="entry name" value="L-CYSTINE TRANSPORT SYSTEM PERMEASE PROTEIN TCYL"/>
    <property type="match status" value="1"/>
</dbReference>
<evidence type="ECO:0000256" key="8">
    <source>
        <dbReference type="RuleBase" id="RU363032"/>
    </source>
</evidence>
<dbReference type="Proteomes" id="UP001139485">
    <property type="component" value="Unassembled WGS sequence"/>
</dbReference>
<evidence type="ECO:0000256" key="6">
    <source>
        <dbReference type="ARBA" id="ARBA00022989"/>
    </source>
</evidence>
<dbReference type="InterPro" id="IPR043429">
    <property type="entry name" value="ArtM/GltK/GlnP/TcyL/YhdX-like"/>
</dbReference>
<dbReference type="SUPFAM" id="SSF161098">
    <property type="entry name" value="MetI-like"/>
    <property type="match status" value="1"/>
</dbReference>
<comment type="similarity">
    <text evidence="8">Belongs to the binding-protein-dependent transport system permease family.</text>
</comment>
<dbReference type="InterPro" id="IPR000515">
    <property type="entry name" value="MetI-like"/>
</dbReference>
<feature type="transmembrane region" description="Helical" evidence="8">
    <location>
        <begin position="150"/>
        <end position="168"/>
    </location>
</feature>
<evidence type="ECO:0000256" key="5">
    <source>
        <dbReference type="ARBA" id="ARBA00022970"/>
    </source>
</evidence>
<keyword evidence="2 8" id="KW-0813">Transport</keyword>
<evidence type="ECO:0000256" key="2">
    <source>
        <dbReference type="ARBA" id="ARBA00022448"/>
    </source>
</evidence>
<name>A0A9X2D570_9ACTN</name>
<reference evidence="10" key="1">
    <citation type="submission" date="2022-05" db="EMBL/GenBank/DDBJ databases">
        <authorList>
            <person name="Tuo L."/>
        </authorList>
    </citation>
    <scope>NUCLEOTIDE SEQUENCE</scope>
    <source>
        <strain evidence="10">BSK12Z-4</strain>
    </source>
</reference>
<feature type="transmembrane region" description="Helical" evidence="8">
    <location>
        <begin position="23"/>
        <end position="43"/>
    </location>
</feature>
<keyword evidence="11" id="KW-1185">Reference proteome</keyword>
<dbReference type="Gene3D" id="1.10.3720.10">
    <property type="entry name" value="MetI-like"/>
    <property type="match status" value="1"/>
</dbReference>
<evidence type="ECO:0000313" key="11">
    <source>
        <dbReference type="Proteomes" id="UP001139485"/>
    </source>
</evidence>
<feature type="transmembrane region" description="Helical" evidence="8">
    <location>
        <begin position="188"/>
        <end position="212"/>
    </location>
</feature>
<accession>A0A9X2D570</accession>
<dbReference type="GO" id="GO:0043190">
    <property type="term" value="C:ATP-binding cassette (ABC) transporter complex"/>
    <property type="evidence" value="ECO:0007669"/>
    <property type="project" value="InterPro"/>
</dbReference>